<name>A0AAU7U9W8_9DEIO</name>
<accession>A0AAU7U9W8</accession>
<evidence type="ECO:0000256" key="1">
    <source>
        <dbReference type="SAM" id="SignalP"/>
    </source>
</evidence>
<dbReference type="SMART" id="SM00894">
    <property type="entry name" value="Excalibur"/>
    <property type="match status" value="1"/>
</dbReference>
<proteinExistence type="predicted"/>
<feature type="domain" description="Excalibur calcium-binding" evidence="2">
    <location>
        <begin position="94"/>
        <end position="130"/>
    </location>
</feature>
<dbReference type="InterPro" id="IPR008613">
    <property type="entry name" value="Excalibur_Ca-bd_domain"/>
</dbReference>
<sequence>MFSRPLLRTLALAVASLATAQAATAITTTSLNLHRQPALSGPVIQVIPAQTLLTVACSGNWCRTSYRGHGGYVARSLMRPLTRSAPLSGRGVVYFRSCTAARAAGAAPLRLAHPGYRTGLDRNHNGVACEQGE</sequence>
<dbReference type="AlphaFoldDB" id="A0AAU7U9W8"/>
<dbReference type="KEGG" id="dsc:ABOD76_15665"/>
<organism evidence="3">
    <name type="scientific">Deinococcus sonorensis KR-87</name>
    <dbReference type="NCBI Taxonomy" id="694439"/>
    <lineage>
        <taxon>Bacteria</taxon>
        <taxon>Thermotogati</taxon>
        <taxon>Deinococcota</taxon>
        <taxon>Deinococci</taxon>
        <taxon>Deinococcales</taxon>
        <taxon>Deinococcaceae</taxon>
        <taxon>Deinococcus</taxon>
    </lineage>
</organism>
<dbReference type="InterPro" id="IPR003646">
    <property type="entry name" value="SH3-like_bac-type"/>
</dbReference>
<feature type="chain" id="PRO_5043919092" evidence="1">
    <location>
        <begin position="26"/>
        <end position="133"/>
    </location>
</feature>
<dbReference type="Pfam" id="PF08239">
    <property type="entry name" value="SH3_3"/>
    <property type="match status" value="1"/>
</dbReference>
<evidence type="ECO:0000313" key="3">
    <source>
        <dbReference type="EMBL" id="XBV84866.1"/>
    </source>
</evidence>
<feature type="signal peptide" evidence="1">
    <location>
        <begin position="1"/>
        <end position="25"/>
    </location>
</feature>
<gene>
    <name evidence="3" type="ORF">ABOD76_15665</name>
</gene>
<dbReference type="EMBL" id="CP158299">
    <property type="protein sequence ID" value="XBV84866.1"/>
    <property type="molecule type" value="Genomic_DNA"/>
</dbReference>
<keyword evidence="1" id="KW-0732">Signal</keyword>
<reference evidence="3" key="1">
    <citation type="submission" date="2024-06" db="EMBL/GenBank/DDBJ databases">
        <title>Draft Genome Sequence of Deinococcus sonorensis Type Strain KR-87, a Biofilm Producing Representative of the Genus Deinococcus.</title>
        <authorList>
            <person name="Boren L.S."/>
            <person name="Grosso R.A."/>
            <person name="Hugenberg-Cox A.N."/>
            <person name="Hill J.T.E."/>
            <person name="Albert C.M."/>
            <person name="Tuohy J.M."/>
        </authorList>
    </citation>
    <scope>NUCLEOTIDE SEQUENCE</scope>
    <source>
        <strain evidence="3">KR-87</strain>
    </source>
</reference>
<evidence type="ECO:0000259" key="2">
    <source>
        <dbReference type="SMART" id="SM00894"/>
    </source>
</evidence>
<dbReference type="RefSeq" id="WP_350242903.1">
    <property type="nucleotide sequence ID" value="NZ_CP158299.1"/>
</dbReference>
<dbReference type="Pfam" id="PF05901">
    <property type="entry name" value="Excalibur"/>
    <property type="match status" value="1"/>
</dbReference>
<dbReference type="Gene3D" id="2.30.30.40">
    <property type="entry name" value="SH3 Domains"/>
    <property type="match status" value="1"/>
</dbReference>
<protein>
    <submittedName>
        <fullName evidence="3">Excalibur calcium-binding domain-containing protein</fullName>
    </submittedName>
</protein>